<sequence>MKKVIRITHKPTNTILAEGPKGWGITFFEGNYYIQKKYLKTDGLKVNYIPGLCVYKFLYVWLDLHIDGCLVTKNIGWKYWLPNPLLPFIFFRTALPGVHPELSIEIS</sequence>
<comment type="caution">
    <text evidence="1">The sequence shown here is derived from an EMBL/GenBank/DDBJ whole genome shotgun (WGS) entry which is preliminary data.</text>
</comment>
<evidence type="ECO:0000313" key="1">
    <source>
        <dbReference type="EMBL" id="TQV88669.1"/>
    </source>
</evidence>
<reference evidence="1 2" key="1">
    <citation type="submission" date="2019-07" db="EMBL/GenBank/DDBJ databases">
        <title>Draft genome for Aliikangiella sp. M105.</title>
        <authorList>
            <person name="Wang G."/>
        </authorList>
    </citation>
    <scope>NUCLEOTIDE SEQUENCE [LARGE SCALE GENOMIC DNA]</scope>
    <source>
        <strain evidence="1 2">M105</strain>
    </source>
</reference>
<proteinExistence type="predicted"/>
<dbReference type="AlphaFoldDB" id="A0A545UGV2"/>
<organism evidence="1 2">
    <name type="scientific">Aliikangiella coralliicola</name>
    <dbReference type="NCBI Taxonomy" id="2592383"/>
    <lineage>
        <taxon>Bacteria</taxon>
        <taxon>Pseudomonadati</taxon>
        <taxon>Pseudomonadota</taxon>
        <taxon>Gammaproteobacteria</taxon>
        <taxon>Oceanospirillales</taxon>
        <taxon>Pleioneaceae</taxon>
        <taxon>Aliikangiella</taxon>
    </lineage>
</organism>
<protein>
    <submittedName>
        <fullName evidence="1">Uncharacterized protein</fullName>
    </submittedName>
</protein>
<dbReference type="EMBL" id="VIKS01000004">
    <property type="protein sequence ID" value="TQV88669.1"/>
    <property type="molecule type" value="Genomic_DNA"/>
</dbReference>
<gene>
    <name evidence="1" type="ORF">FLL46_06645</name>
</gene>
<dbReference type="Proteomes" id="UP000315439">
    <property type="component" value="Unassembled WGS sequence"/>
</dbReference>
<name>A0A545UGV2_9GAMM</name>
<keyword evidence="2" id="KW-1185">Reference proteome</keyword>
<dbReference type="OrthoDB" id="9554037at2"/>
<accession>A0A545UGV2</accession>
<evidence type="ECO:0000313" key="2">
    <source>
        <dbReference type="Proteomes" id="UP000315439"/>
    </source>
</evidence>